<accession>A0A9N9KZ14</accession>
<dbReference type="PIRSF" id="PIRSF000097">
    <property type="entry name" value="AKR"/>
    <property type="match status" value="1"/>
</dbReference>
<evidence type="ECO:0000313" key="6">
    <source>
        <dbReference type="EMBL" id="CAG8957070.1"/>
    </source>
</evidence>
<evidence type="ECO:0000313" key="7">
    <source>
        <dbReference type="Proteomes" id="UP000696280"/>
    </source>
</evidence>
<feature type="site" description="Lowers pKa of active site Tyr" evidence="4">
    <location>
        <position position="85"/>
    </location>
</feature>
<dbReference type="InterPro" id="IPR023210">
    <property type="entry name" value="NADP_OxRdtase_dom"/>
</dbReference>
<protein>
    <recommendedName>
        <fullName evidence="5">NADP-dependent oxidoreductase domain-containing protein</fullName>
    </recommendedName>
</protein>
<keyword evidence="1" id="KW-0560">Oxidoreductase</keyword>
<reference evidence="6" key="1">
    <citation type="submission" date="2021-07" db="EMBL/GenBank/DDBJ databases">
        <authorList>
            <person name="Durling M."/>
        </authorList>
    </citation>
    <scope>NUCLEOTIDE SEQUENCE</scope>
</reference>
<dbReference type="PANTHER" id="PTHR11732">
    <property type="entry name" value="ALDO/KETO REDUCTASE"/>
    <property type="match status" value="1"/>
</dbReference>
<dbReference type="FunFam" id="3.20.20.100:FF:000002">
    <property type="entry name" value="2,5-diketo-D-gluconic acid reductase A"/>
    <property type="match status" value="1"/>
</dbReference>
<dbReference type="OrthoDB" id="416253at2759"/>
<keyword evidence="7" id="KW-1185">Reference proteome</keyword>
<dbReference type="GO" id="GO:0016616">
    <property type="term" value="F:oxidoreductase activity, acting on the CH-OH group of donors, NAD or NADP as acceptor"/>
    <property type="evidence" value="ECO:0007669"/>
    <property type="project" value="UniProtKB-ARBA"/>
</dbReference>
<feature type="domain" description="NADP-dependent oxidoreductase" evidence="5">
    <location>
        <begin position="20"/>
        <end position="292"/>
    </location>
</feature>
<evidence type="ECO:0000259" key="5">
    <source>
        <dbReference type="Pfam" id="PF00248"/>
    </source>
</evidence>
<dbReference type="Pfam" id="PF00248">
    <property type="entry name" value="Aldo_ket_red"/>
    <property type="match status" value="1"/>
</dbReference>
<dbReference type="PRINTS" id="PR00069">
    <property type="entry name" value="ALDKETRDTASE"/>
</dbReference>
<sequence length="326" mass="36435">MTEAGSISIKLNNGVSIPSLGFGTFADEIVPGEMYAAIIAALDAGYRHLDSAWFYKIESEVGRALKDWLHANPKYKREDLFITTKVWPHLMEPEDVKWSLENSLRDMGIDYVDAFLFHWPFAVERTEEREVKKDKDGKYILNHERTSNLLPSWRAMESLQTSGKAKTIGVSNFTIAHLTNLLSSATIKPAMNQIEIHPYFPNTALVDFCLANDVMPVAYSPLGSQNTKTDRSVLADPVLQEMAREKGCEVAQICIAWGLKRGYVVIPKSGNPARVRKNFEIVGLSEEEMGKVGGVAKTLGNGDVGKRYVNPVGLFGFDIWAFWEKS</sequence>
<feature type="active site" description="Proton donor" evidence="2">
    <location>
        <position position="55"/>
    </location>
</feature>
<organism evidence="6 7">
    <name type="scientific">Hymenoscyphus fraxineus</name>
    <dbReference type="NCBI Taxonomy" id="746836"/>
    <lineage>
        <taxon>Eukaryota</taxon>
        <taxon>Fungi</taxon>
        <taxon>Dikarya</taxon>
        <taxon>Ascomycota</taxon>
        <taxon>Pezizomycotina</taxon>
        <taxon>Leotiomycetes</taxon>
        <taxon>Helotiales</taxon>
        <taxon>Helotiaceae</taxon>
        <taxon>Hymenoscyphus</taxon>
    </lineage>
</organism>
<gene>
    <name evidence="6" type="ORF">HYFRA_00009271</name>
</gene>
<evidence type="ECO:0000256" key="4">
    <source>
        <dbReference type="PIRSR" id="PIRSR000097-3"/>
    </source>
</evidence>
<evidence type="ECO:0000256" key="2">
    <source>
        <dbReference type="PIRSR" id="PIRSR000097-1"/>
    </source>
</evidence>
<dbReference type="Proteomes" id="UP000696280">
    <property type="component" value="Unassembled WGS sequence"/>
</dbReference>
<proteinExistence type="predicted"/>
<dbReference type="SUPFAM" id="SSF51430">
    <property type="entry name" value="NAD(P)-linked oxidoreductase"/>
    <property type="match status" value="1"/>
</dbReference>
<name>A0A9N9KZ14_9HELO</name>
<evidence type="ECO:0000256" key="1">
    <source>
        <dbReference type="ARBA" id="ARBA00023002"/>
    </source>
</evidence>
<dbReference type="Gene3D" id="3.20.20.100">
    <property type="entry name" value="NADP-dependent oxidoreductase domain"/>
    <property type="match status" value="1"/>
</dbReference>
<dbReference type="InterPro" id="IPR018170">
    <property type="entry name" value="Aldo/ket_reductase_CS"/>
</dbReference>
<dbReference type="AlphaFoldDB" id="A0A9N9KZ14"/>
<evidence type="ECO:0000256" key="3">
    <source>
        <dbReference type="PIRSR" id="PIRSR000097-2"/>
    </source>
</evidence>
<dbReference type="PROSITE" id="PS00798">
    <property type="entry name" value="ALDOKETO_REDUCTASE_1"/>
    <property type="match status" value="1"/>
</dbReference>
<dbReference type="InterPro" id="IPR020471">
    <property type="entry name" value="AKR"/>
</dbReference>
<dbReference type="EMBL" id="CAJVRL010000077">
    <property type="protein sequence ID" value="CAG8957070.1"/>
    <property type="molecule type" value="Genomic_DNA"/>
</dbReference>
<dbReference type="InterPro" id="IPR036812">
    <property type="entry name" value="NAD(P)_OxRdtase_dom_sf"/>
</dbReference>
<dbReference type="PROSITE" id="PS00062">
    <property type="entry name" value="ALDOKETO_REDUCTASE_2"/>
    <property type="match status" value="1"/>
</dbReference>
<feature type="binding site" evidence="3">
    <location>
        <position position="118"/>
    </location>
    <ligand>
        <name>substrate</name>
    </ligand>
</feature>
<comment type="caution">
    <text evidence="6">The sequence shown here is derived from an EMBL/GenBank/DDBJ whole genome shotgun (WGS) entry which is preliminary data.</text>
</comment>